<dbReference type="PANTHER" id="PTHR40265:SF1">
    <property type="entry name" value="GLYOXALASE-LIKE DOMAIN-CONTAINING PROTEIN"/>
    <property type="match status" value="1"/>
</dbReference>
<dbReference type="HOGENOM" id="CLU_058475_0_1_0"/>
<dbReference type="Proteomes" id="UP000000263">
    <property type="component" value="Chromosome"/>
</dbReference>
<accession>A7NGR0</accession>
<proteinExistence type="predicted"/>
<dbReference type="eggNOG" id="COG0346">
    <property type="taxonomic scope" value="Bacteria"/>
</dbReference>
<evidence type="ECO:0000313" key="3">
    <source>
        <dbReference type="Proteomes" id="UP000000263"/>
    </source>
</evidence>
<name>A7NGR0_ROSCS</name>
<dbReference type="PANTHER" id="PTHR40265">
    <property type="entry name" value="BLL2707 PROTEIN"/>
    <property type="match status" value="1"/>
</dbReference>
<sequence length="244" mass="25674">MITCIDHIVILVRDLLAAIDDYTALGFTVTPGGVHADGATHNALVAFADGSYLELIAFRREAPDHVWWRFTADGEGLIDFALLPDAIDEDVAAARVRGLEIAGPFAGGRERPDGVRIAWKTARPATPDLPFLCGDVTPRDLRVPTGAARQHANGVTGMARVLVAARDLAESAARYRALLGAEGATSTEGITFLLGSSAIVLVALNEHLRREGLCALELCGGAPGNLDPARTHGASIRIGALSPQ</sequence>
<organism evidence="2 3">
    <name type="scientific">Roseiflexus castenholzii (strain DSM 13941 / HLO8)</name>
    <dbReference type="NCBI Taxonomy" id="383372"/>
    <lineage>
        <taxon>Bacteria</taxon>
        <taxon>Bacillati</taxon>
        <taxon>Chloroflexota</taxon>
        <taxon>Chloroflexia</taxon>
        <taxon>Chloroflexales</taxon>
        <taxon>Roseiflexineae</taxon>
        <taxon>Roseiflexaceae</taxon>
        <taxon>Roseiflexus</taxon>
    </lineage>
</organism>
<keyword evidence="3" id="KW-1185">Reference proteome</keyword>
<dbReference type="Gene3D" id="3.10.180.10">
    <property type="entry name" value="2,3-Dihydroxybiphenyl 1,2-Dioxygenase, domain 1"/>
    <property type="match status" value="1"/>
</dbReference>
<dbReference type="AlphaFoldDB" id="A7NGR0"/>
<dbReference type="OrthoDB" id="9111355at2"/>
<gene>
    <name evidence="2" type="ordered locus">Rcas_0523</name>
</gene>
<feature type="domain" description="Glyoxalase-like" evidence="1">
    <location>
        <begin position="5"/>
        <end position="179"/>
    </location>
</feature>
<dbReference type="RefSeq" id="WP_012119084.1">
    <property type="nucleotide sequence ID" value="NC_009767.1"/>
</dbReference>
<evidence type="ECO:0000259" key="1">
    <source>
        <dbReference type="Pfam" id="PF13468"/>
    </source>
</evidence>
<protein>
    <recommendedName>
        <fullName evidence="1">Glyoxalase-like domain-containing protein</fullName>
    </recommendedName>
</protein>
<dbReference type="STRING" id="383372.Rcas_0523"/>
<dbReference type="Pfam" id="PF13468">
    <property type="entry name" value="Glyoxalase_3"/>
    <property type="match status" value="1"/>
</dbReference>
<dbReference type="SUPFAM" id="SSF54593">
    <property type="entry name" value="Glyoxalase/Bleomycin resistance protein/Dihydroxybiphenyl dioxygenase"/>
    <property type="match status" value="1"/>
</dbReference>
<evidence type="ECO:0000313" key="2">
    <source>
        <dbReference type="EMBL" id="ABU56653.1"/>
    </source>
</evidence>
<dbReference type="InterPro" id="IPR025870">
    <property type="entry name" value="Glyoxalase-like_dom"/>
</dbReference>
<dbReference type="EMBL" id="CP000804">
    <property type="protein sequence ID" value="ABU56653.1"/>
    <property type="molecule type" value="Genomic_DNA"/>
</dbReference>
<dbReference type="KEGG" id="rca:Rcas_0523"/>
<dbReference type="InterPro" id="IPR029068">
    <property type="entry name" value="Glyas_Bleomycin-R_OHBP_Dase"/>
</dbReference>
<reference evidence="2 3" key="1">
    <citation type="submission" date="2007-08" db="EMBL/GenBank/DDBJ databases">
        <title>Complete sequence of Roseiflexus castenholzii DSM 13941.</title>
        <authorList>
            <consortium name="US DOE Joint Genome Institute"/>
            <person name="Copeland A."/>
            <person name="Lucas S."/>
            <person name="Lapidus A."/>
            <person name="Barry K."/>
            <person name="Glavina del Rio T."/>
            <person name="Dalin E."/>
            <person name="Tice H."/>
            <person name="Pitluck S."/>
            <person name="Thompson L.S."/>
            <person name="Brettin T."/>
            <person name="Bruce D."/>
            <person name="Detter J.C."/>
            <person name="Han C."/>
            <person name="Tapia R."/>
            <person name="Schmutz J."/>
            <person name="Larimer F."/>
            <person name="Land M."/>
            <person name="Hauser L."/>
            <person name="Kyrpides N."/>
            <person name="Mikhailova N."/>
            <person name="Bryant D.A."/>
            <person name="Hanada S."/>
            <person name="Tsukatani Y."/>
            <person name="Richardson P."/>
        </authorList>
    </citation>
    <scope>NUCLEOTIDE SEQUENCE [LARGE SCALE GENOMIC DNA]</scope>
    <source>
        <strain evidence="3">DSM 13941 / HLO8</strain>
    </source>
</reference>